<dbReference type="AlphaFoldDB" id="A0A0P1AXF4"/>
<sequence length="213" mass="23857">MPLFGITFEAVLSLPWITLGYLKQLMQWIKCSMNIKESNSDISADDILKSTSTRDVPSIDHVDYLNNSETESSCISDSCEEDEDDVELSYNASELELNKLCLAGNNDVIIGEDRWFWTSRHEVDSFLAQNCSEFVDLNDDKASTLNVERLVDYVMPSMDMNSEAAIDVWVEKYGASKFEFRYVSTPVSESSTVDSCWSSSVTPSISGSFVAVL</sequence>
<dbReference type="Proteomes" id="UP000054928">
    <property type="component" value="Unassembled WGS sequence"/>
</dbReference>
<dbReference type="OMA" id="SKFEFRY"/>
<keyword evidence="2" id="KW-1185">Reference proteome</keyword>
<dbReference type="OrthoDB" id="125900at2759"/>
<organism evidence="1 2">
    <name type="scientific">Plasmopara halstedii</name>
    <name type="common">Downy mildew of sunflower</name>
    <dbReference type="NCBI Taxonomy" id="4781"/>
    <lineage>
        <taxon>Eukaryota</taxon>
        <taxon>Sar</taxon>
        <taxon>Stramenopiles</taxon>
        <taxon>Oomycota</taxon>
        <taxon>Peronosporomycetes</taxon>
        <taxon>Peronosporales</taxon>
        <taxon>Peronosporaceae</taxon>
        <taxon>Plasmopara</taxon>
    </lineage>
</organism>
<name>A0A0P1AXF4_PLAHL</name>
<evidence type="ECO:0000313" key="2">
    <source>
        <dbReference type="Proteomes" id="UP000054928"/>
    </source>
</evidence>
<evidence type="ECO:0000313" key="1">
    <source>
        <dbReference type="EMBL" id="CEG46460.1"/>
    </source>
</evidence>
<dbReference type="EMBL" id="CCYD01002047">
    <property type="protein sequence ID" value="CEG46460.1"/>
    <property type="molecule type" value="Genomic_DNA"/>
</dbReference>
<dbReference type="RefSeq" id="XP_024582829.1">
    <property type="nucleotide sequence ID" value="XM_024717318.1"/>
</dbReference>
<accession>A0A0P1AXF4</accession>
<proteinExistence type="predicted"/>
<dbReference type="GeneID" id="36397915"/>
<protein>
    <submittedName>
        <fullName evidence="1">Uncharacterized protein</fullName>
    </submittedName>
</protein>
<reference evidence="2" key="1">
    <citation type="submission" date="2014-09" db="EMBL/GenBank/DDBJ databases">
        <authorList>
            <person name="Sharma Rahul"/>
            <person name="Thines Marco"/>
        </authorList>
    </citation>
    <scope>NUCLEOTIDE SEQUENCE [LARGE SCALE GENOMIC DNA]</scope>
</reference>